<evidence type="ECO:0000256" key="2">
    <source>
        <dbReference type="SAM" id="SignalP"/>
    </source>
</evidence>
<sequence>MLKTTLIASAVLSLCAPAFAATAPVTVRGVVSGTYFTAPVIANSPTSSAVSGTVASLYQSAKVCVDANDNGVCDAGETSVLTKADGSFLLATRTPGALIAEISTSSLNNGKVVTQRMVLRAPADQVSAALINPLVPAKIAISPLTTEIARMMDDDRISFESAKNNLATRLNVSADALLSDTTGASVDVLKESVLLSSRFGFAAKMVDRRDVSPAALAADPNATGPVITMKEAQLAVMNLEGIPRYDHVFLIVLENKATSSIKNSIYAPRINAYLNAGNQFTSYYSTGNPSEPNRLAIASGDDFGITDDSAFNCYPSGATANAIEDLPLPPGVSACTNATNHNIKNKANLFNALSSKGMNWRVYSESKNPGADWRKDGTADTTIVAQDYLYTASEPVGAIGTPGLQVRLASALYAAKHNGSVFFQNVRSSPEFLANNRTMGGGQWDEAFKAIAPAGWNADQFGDDLASGDVGQLNILEPDQCDDMHGVTLVGTMPGSSTTKAASDCSGNPLIYRGDKYTDYLIKKIQASPLWNNPQKRVAIVMMFDEGTATSGFNSCCGWNTSGSPLALGPLVKNADGSVSNEVITNYKQGNKGHGTSTFGVLNNQPAAPKGVVDSDAYSHISLVRTLQDMFQLADPVDDWSYMNRSKYSQKFIAANILNLPEYAGSADAHFDAVRPMNHSYVIPAGYIQKNGYPTIKQVGPDADQRNGWALK</sequence>
<evidence type="ECO:0000313" key="4">
    <source>
        <dbReference type="Proteomes" id="UP000479335"/>
    </source>
</evidence>
<keyword evidence="1" id="KW-0378">Hydrolase</keyword>
<dbReference type="GO" id="GO:0016788">
    <property type="term" value="F:hydrolase activity, acting on ester bonds"/>
    <property type="evidence" value="ECO:0007669"/>
    <property type="project" value="InterPro"/>
</dbReference>
<dbReference type="PANTHER" id="PTHR31956">
    <property type="entry name" value="NON-SPECIFIC PHOSPHOLIPASE C4-RELATED"/>
    <property type="match status" value="1"/>
</dbReference>
<dbReference type="Pfam" id="PF04185">
    <property type="entry name" value="Phosphoesterase"/>
    <property type="match status" value="1"/>
</dbReference>
<reference evidence="3 4" key="1">
    <citation type="submission" date="2019-12" db="EMBL/GenBank/DDBJ databases">
        <title>Novel species isolated from a subtropical stream in China.</title>
        <authorList>
            <person name="Lu H."/>
        </authorList>
    </citation>
    <scope>NUCLEOTIDE SEQUENCE [LARGE SCALE GENOMIC DNA]</scope>
    <source>
        <strain evidence="3 4">FT135W</strain>
    </source>
</reference>
<accession>A0A6L8K5T9</accession>
<dbReference type="EMBL" id="WWCN01000002">
    <property type="protein sequence ID" value="MYM21508.1"/>
    <property type="molecule type" value="Genomic_DNA"/>
</dbReference>
<comment type="caution">
    <text evidence="3">The sequence shown here is derived from an EMBL/GenBank/DDBJ whole genome shotgun (WGS) entry which is preliminary data.</text>
</comment>
<evidence type="ECO:0000256" key="1">
    <source>
        <dbReference type="ARBA" id="ARBA00022801"/>
    </source>
</evidence>
<dbReference type="InterPro" id="IPR007312">
    <property type="entry name" value="Phosphoesterase"/>
</dbReference>
<dbReference type="PANTHER" id="PTHR31956:SF8">
    <property type="entry name" value="ACID PHOSPHATASE PHOA (AFU_ORTHOLOGUE AFUA_1G03570)"/>
    <property type="match status" value="1"/>
</dbReference>
<protein>
    <submittedName>
        <fullName evidence="3">Phosphoesterase</fullName>
    </submittedName>
</protein>
<feature type="signal peptide" evidence="2">
    <location>
        <begin position="1"/>
        <end position="20"/>
    </location>
</feature>
<dbReference type="GO" id="GO:0009395">
    <property type="term" value="P:phospholipid catabolic process"/>
    <property type="evidence" value="ECO:0007669"/>
    <property type="project" value="TreeGrafter"/>
</dbReference>
<organism evidence="3 4">
    <name type="scientific">Duganella flavida</name>
    <dbReference type="NCBI Taxonomy" id="2692175"/>
    <lineage>
        <taxon>Bacteria</taxon>
        <taxon>Pseudomonadati</taxon>
        <taxon>Pseudomonadota</taxon>
        <taxon>Betaproteobacteria</taxon>
        <taxon>Burkholderiales</taxon>
        <taxon>Oxalobacteraceae</taxon>
        <taxon>Telluria group</taxon>
        <taxon>Duganella</taxon>
    </lineage>
</organism>
<dbReference type="InterPro" id="IPR017850">
    <property type="entry name" value="Alkaline_phosphatase_core_sf"/>
</dbReference>
<keyword evidence="4" id="KW-1185">Reference proteome</keyword>
<dbReference type="Gene3D" id="3.40.720.10">
    <property type="entry name" value="Alkaline Phosphatase, subunit A"/>
    <property type="match status" value="1"/>
</dbReference>
<dbReference type="RefSeq" id="WP_161005043.1">
    <property type="nucleotide sequence ID" value="NZ_WWCN01000002.1"/>
</dbReference>
<dbReference type="AlphaFoldDB" id="A0A6L8K5T9"/>
<feature type="chain" id="PRO_5026673377" evidence="2">
    <location>
        <begin position="21"/>
        <end position="712"/>
    </location>
</feature>
<dbReference type="Proteomes" id="UP000479335">
    <property type="component" value="Unassembled WGS sequence"/>
</dbReference>
<keyword evidence="2" id="KW-0732">Signal</keyword>
<evidence type="ECO:0000313" key="3">
    <source>
        <dbReference type="EMBL" id="MYM21508.1"/>
    </source>
</evidence>
<name>A0A6L8K5T9_9BURK</name>
<proteinExistence type="predicted"/>
<gene>
    <name evidence="3" type="ORF">GTP46_02465</name>
</gene>